<dbReference type="AlphaFoldDB" id="A0A6B3NH23"/>
<sequence length="42" mass="4726">MTESLQDPKVYPSERVLAVICATYGVQPGDCLEYVPEEENHD</sequence>
<gene>
    <name evidence="2" type="ORF">F6J89_25950</name>
</gene>
<dbReference type="EMBL" id="JAAHFQ010000686">
    <property type="protein sequence ID" value="NER30970.1"/>
    <property type="molecule type" value="Genomic_DNA"/>
</dbReference>
<protein>
    <submittedName>
        <fullName evidence="2">Helix-turn-helix transcriptional regulator</fullName>
    </submittedName>
</protein>
<organism evidence="2">
    <name type="scientific">Symploca sp. SIO1C4</name>
    <dbReference type="NCBI Taxonomy" id="2607765"/>
    <lineage>
        <taxon>Bacteria</taxon>
        <taxon>Bacillati</taxon>
        <taxon>Cyanobacteriota</taxon>
        <taxon>Cyanophyceae</taxon>
        <taxon>Coleofasciculales</taxon>
        <taxon>Coleofasciculaceae</taxon>
        <taxon>Symploca</taxon>
    </lineage>
</organism>
<comment type="caution">
    <text evidence="2">The sequence shown here is derived from an EMBL/GenBank/DDBJ whole genome shotgun (WGS) entry which is preliminary data.</text>
</comment>
<dbReference type="InterPro" id="IPR001387">
    <property type="entry name" value="Cro/C1-type_HTH"/>
</dbReference>
<accession>A0A6B3NH23</accession>
<proteinExistence type="predicted"/>
<dbReference type="Pfam" id="PF13443">
    <property type="entry name" value="HTH_26"/>
    <property type="match status" value="1"/>
</dbReference>
<evidence type="ECO:0000313" key="2">
    <source>
        <dbReference type="EMBL" id="NER30970.1"/>
    </source>
</evidence>
<name>A0A6B3NH23_9CYAN</name>
<feature type="domain" description="HTH cro/C1-type" evidence="1">
    <location>
        <begin position="5"/>
        <end position="37"/>
    </location>
</feature>
<reference evidence="2" key="1">
    <citation type="submission" date="2019-11" db="EMBL/GenBank/DDBJ databases">
        <title>Genomic insights into an expanded diversity of filamentous marine cyanobacteria reveals the extraordinary biosynthetic potential of Moorea and Okeania.</title>
        <authorList>
            <person name="Ferreira Leao T."/>
            <person name="Wang M."/>
            <person name="Moss N."/>
            <person name="Da Silva R."/>
            <person name="Sanders J."/>
            <person name="Nurk S."/>
            <person name="Gurevich A."/>
            <person name="Humphrey G."/>
            <person name="Reher R."/>
            <person name="Zhu Q."/>
            <person name="Belda-Ferre P."/>
            <person name="Glukhov E."/>
            <person name="Rex R."/>
            <person name="Dorrestein P.C."/>
            <person name="Knight R."/>
            <person name="Pevzner P."/>
            <person name="Gerwick W.H."/>
            <person name="Gerwick L."/>
        </authorList>
    </citation>
    <scope>NUCLEOTIDE SEQUENCE</scope>
    <source>
        <strain evidence="2">SIO1C4</strain>
    </source>
</reference>
<evidence type="ECO:0000259" key="1">
    <source>
        <dbReference type="Pfam" id="PF13443"/>
    </source>
</evidence>